<sequence length="573" mass="64467">MLPKLSLGVLASCLLLFTTLGANAASKRPNIIFILTDDQDNHMNTLDHMPSLQKHLVHQGTTFERHYCTVAICCPSRVNLWTGKAAHNTNVTDVSPPWGGYPKFVEGGFNDNHLALWMQQSGYNTYYSGKLFNSHTIYNYNDPPVRGYTGSNFFLDPFTYKYFNVSSTRDGQPPTNPVGKYSTDIVAEDAAEFLDRALQHPDAPFFLTLAPIAPHADSSPRGFTLPAVAPRHRGLFANYTILRTDNFNPETPSGVSWVAELPRLNSTEIDFNDEWQRRRLRALQAVDEIIEDAVTRLAEAKVLDNTFIIYASDNGYHISQHRMHPGKTCGFETDINVPLIIRGPGVPKGHRTRVPSSHTDLAPTIMHIAGNRIDDRGFDGAPIDLWGNRRYARSEHVAVEFWGPGRGEGPYGLRIEAEEYGFYYSVWCNNEKELYDMKRDPGQLNNLLSPKQNTAPPQLLPLGGRQIHLHQIANRLDALMMVLKSCKEKSCADPWGTLHPGGDVRSLRQALSPRFDTFYREQVKVSFTECELGYIVASEGPQGFNVFGRGWDGWGAEGMIEQRRLKATREERL</sequence>
<dbReference type="InterPro" id="IPR024607">
    <property type="entry name" value="Sulfatase_CS"/>
</dbReference>
<evidence type="ECO:0000259" key="7">
    <source>
        <dbReference type="Pfam" id="PF00884"/>
    </source>
</evidence>
<dbReference type="PANTHER" id="PTHR43108">
    <property type="entry name" value="N-ACETYLGLUCOSAMINE-6-SULFATASE FAMILY MEMBER"/>
    <property type="match status" value="1"/>
</dbReference>
<reference evidence="8 9" key="1">
    <citation type="submission" date="2024-01" db="EMBL/GenBank/DDBJ databases">
        <title>Complete genome of Cladobotryum mycophilum ATHUM6906.</title>
        <authorList>
            <person name="Christinaki A.C."/>
            <person name="Myridakis A.I."/>
            <person name="Kouvelis V.N."/>
        </authorList>
    </citation>
    <scope>NUCLEOTIDE SEQUENCE [LARGE SCALE GENOMIC DNA]</scope>
    <source>
        <strain evidence="8 9">ATHUM6906</strain>
    </source>
</reference>
<comment type="similarity">
    <text evidence="1 5">Belongs to the sulfatase family.</text>
</comment>
<dbReference type="PROSITE" id="PS00523">
    <property type="entry name" value="SULFATASE_1"/>
    <property type="match status" value="1"/>
</dbReference>
<dbReference type="EMBL" id="JAVFKD010000004">
    <property type="protein sequence ID" value="KAK5995678.1"/>
    <property type="molecule type" value="Genomic_DNA"/>
</dbReference>
<evidence type="ECO:0000313" key="9">
    <source>
        <dbReference type="Proteomes" id="UP001338125"/>
    </source>
</evidence>
<keyword evidence="4" id="KW-0325">Glycoprotein</keyword>
<comment type="catalytic activity">
    <reaction evidence="5">
        <text>an aryl sulfate + H2O = a phenol + sulfate + H(+)</text>
        <dbReference type="Rhea" id="RHEA:17261"/>
        <dbReference type="ChEBI" id="CHEBI:15377"/>
        <dbReference type="ChEBI" id="CHEBI:15378"/>
        <dbReference type="ChEBI" id="CHEBI:16189"/>
        <dbReference type="ChEBI" id="CHEBI:33853"/>
        <dbReference type="ChEBI" id="CHEBI:140317"/>
        <dbReference type="EC" id="3.1.6.1"/>
    </reaction>
</comment>
<feature type="chain" id="PRO_5047363968" description="Arylsulfatase" evidence="6">
    <location>
        <begin position="25"/>
        <end position="573"/>
    </location>
</feature>
<feature type="signal peptide" evidence="6">
    <location>
        <begin position="1"/>
        <end position="24"/>
    </location>
</feature>
<keyword evidence="3 5" id="KW-0378">Hydrolase</keyword>
<gene>
    <name evidence="8" type="ORF">PT974_04095</name>
</gene>
<evidence type="ECO:0000256" key="5">
    <source>
        <dbReference type="PIRNR" id="PIRNR000972"/>
    </source>
</evidence>
<evidence type="ECO:0000256" key="3">
    <source>
        <dbReference type="ARBA" id="ARBA00022801"/>
    </source>
</evidence>
<evidence type="ECO:0000313" key="8">
    <source>
        <dbReference type="EMBL" id="KAK5995678.1"/>
    </source>
</evidence>
<dbReference type="PIRSF" id="PIRSF000972">
    <property type="entry name" value="Arylsulf_plant"/>
    <property type="match status" value="1"/>
</dbReference>
<dbReference type="Pfam" id="PF00884">
    <property type="entry name" value="Sulfatase"/>
    <property type="match status" value="1"/>
</dbReference>
<evidence type="ECO:0000256" key="6">
    <source>
        <dbReference type="SAM" id="SignalP"/>
    </source>
</evidence>
<name>A0ABR0SU36_9HYPO</name>
<proteinExistence type="inferred from homology"/>
<evidence type="ECO:0000256" key="4">
    <source>
        <dbReference type="ARBA" id="ARBA00023180"/>
    </source>
</evidence>
<comment type="caution">
    <text evidence="8">The sequence shown here is derived from an EMBL/GenBank/DDBJ whole genome shotgun (WGS) entry which is preliminary data.</text>
</comment>
<evidence type="ECO:0000256" key="2">
    <source>
        <dbReference type="ARBA" id="ARBA00022729"/>
    </source>
</evidence>
<evidence type="ECO:0000256" key="1">
    <source>
        <dbReference type="ARBA" id="ARBA00008779"/>
    </source>
</evidence>
<dbReference type="EC" id="3.1.6.1" evidence="5"/>
<dbReference type="CDD" id="cd16147">
    <property type="entry name" value="G6S"/>
    <property type="match status" value="1"/>
</dbReference>
<dbReference type="InterPro" id="IPR012083">
    <property type="entry name" value="Arylsulfatase"/>
</dbReference>
<dbReference type="Gene3D" id="3.40.720.10">
    <property type="entry name" value="Alkaline Phosphatase, subunit A"/>
    <property type="match status" value="1"/>
</dbReference>
<dbReference type="InterPro" id="IPR000917">
    <property type="entry name" value="Sulfatase_N"/>
</dbReference>
<dbReference type="SUPFAM" id="SSF53649">
    <property type="entry name" value="Alkaline phosphatase-like"/>
    <property type="match status" value="1"/>
</dbReference>
<keyword evidence="9" id="KW-1185">Reference proteome</keyword>
<feature type="domain" description="Sulfatase N-terminal" evidence="7">
    <location>
        <begin position="29"/>
        <end position="370"/>
    </location>
</feature>
<organism evidence="8 9">
    <name type="scientific">Cladobotryum mycophilum</name>
    <dbReference type="NCBI Taxonomy" id="491253"/>
    <lineage>
        <taxon>Eukaryota</taxon>
        <taxon>Fungi</taxon>
        <taxon>Dikarya</taxon>
        <taxon>Ascomycota</taxon>
        <taxon>Pezizomycotina</taxon>
        <taxon>Sordariomycetes</taxon>
        <taxon>Hypocreomycetidae</taxon>
        <taxon>Hypocreales</taxon>
        <taxon>Hypocreaceae</taxon>
        <taxon>Cladobotryum</taxon>
    </lineage>
</organism>
<dbReference type="PANTHER" id="PTHR43108:SF8">
    <property type="entry name" value="SD21168P"/>
    <property type="match status" value="1"/>
</dbReference>
<keyword evidence="2 6" id="KW-0732">Signal</keyword>
<dbReference type="Proteomes" id="UP001338125">
    <property type="component" value="Unassembled WGS sequence"/>
</dbReference>
<dbReference type="InterPro" id="IPR017850">
    <property type="entry name" value="Alkaline_phosphatase_core_sf"/>
</dbReference>
<protein>
    <recommendedName>
        <fullName evidence="5">Arylsulfatase</fullName>
        <shortName evidence="5">AS</shortName>
        <ecNumber evidence="5">3.1.6.1</ecNumber>
    </recommendedName>
    <alternativeName>
        <fullName evidence="5">Aryl-sulfate sulphohydrolase</fullName>
    </alternativeName>
</protein>
<accession>A0ABR0SU36</accession>